<dbReference type="RefSeq" id="WP_148580886.1">
    <property type="nucleotide sequence ID" value="NZ_SDKK01000023.1"/>
</dbReference>
<dbReference type="EC" id="2.7.13.3" evidence="2"/>
<dbReference type="SMART" id="SM00091">
    <property type="entry name" value="PAS"/>
    <property type="match status" value="1"/>
</dbReference>
<feature type="domain" description="Histidine kinase" evidence="11">
    <location>
        <begin position="374"/>
        <end position="596"/>
    </location>
</feature>
<feature type="domain" description="PAS" evidence="12">
    <location>
        <begin position="214"/>
        <end position="284"/>
    </location>
</feature>
<dbReference type="InterPro" id="IPR000700">
    <property type="entry name" value="PAS-assoc_C"/>
</dbReference>
<dbReference type="CDD" id="cd16922">
    <property type="entry name" value="HATPase_EvgS-ArcB-TorS-like"/>
    <property type="match status" value="1"/>
</dbReference>
<comment type="catalytic activity">
    <reaction evidence="1">
        <text>ATP + protein L-histidine = ADP + protein N-phospho-L-histidine.</text>
        <dbReference type="EC" id="2.7.13.3"/>
    </reaction>
</comment>
<feature type="transmembrane region" description="Helical" evidence="10">
    <location>
        <begin position="96"/>
        <end position="118"/>
    </location>
</feature>
<dbReference type="SUPFAM" id="SSF55785">
    <property type="entry name" value="PYP-like sensor domain (PAS domain)"/>
    <property type="match status" value="1"/>
</dbReference>
<dbReference type="InterPro" id="IPR003661">
    <property type="entry name" value="HisK_dim/P_dom"/>
</dbReference>
<evidence type="ECO:0000256" key="6">
    <source>
        <dbReference type="ARBA" id="ARBA00023012"/>
    </source>
</evidence>
<evidence type="ECO:0000256" key="5">
    <source>
        <dbReference type="ARBA" id="ARBA00022777"/>
    </source>
</evidence>
<proteinExistence type="predicted"/>
<feature type="transmembrane region" description="Helical" evidence="10">
    <location>
        <begin position="175"/>
        <end position="195"/>
    </location>
</feature>
<dbReference type="SUPFAM" id="SSF47384">
    <property type="entry name" value="Homodimeric domain of signal transducing histidine kinase"/>
    <property type="match status" value="1"/>
</dbReference>
<dbReference type="PANTHER" id="PTHR43047">
    <property type="entry name" value="TWO-COMPONENT HISTIDINE PROTEIN KINASE"/>
    <property type="match status" value="1"/>
</dbReference>
<dbReference type="AlphaFoldDB" id="A0A6C2CMJ9"/>
<organism evidence="14 15">
    <name type="scientific">Zoogloea oleivorans</name>
    <dbReference type="NCBI Taxonomy" id="1552750"/>
    <lineage>
        <taxon>Bacteria</taxon>
        <taxon>Pseudomonadati</taxon>
        <taxon>Pseudomonadota</taxon>
        <taxon>Betaproteobacteria</taxon>
        <taxon>Rhodocyclales</taxon>
        <taxon>Zoogloeaceae</taxon>
        <taxon>Zoogloea</taxon>
    </lineage>
</organism>
<dbReference type="PANTHER" id="PTHR43047:SF64">
    <property type="entry name" value="HISTIDINE KINASE CONTAINING CHEY-HOMOLOGOUS RECEIVER DOMAIN AND PAS DOMAIN-RELATED"/>
    <property type="match status" value="1"/>
</dbReference>
<evidence type="ECO:0000256" key="8">
    <source>
        <dbReference type="ARBA" id="ARBA00070152"/>
    </source>
</evidence>
<dbReference type="Pfam" id="PF08448">
    <property type="entry name" value="PAS_4"/>
    <property type="match status" value="1"/>
</dbReference>
<dbReference type="InterPro" id="IPR035965">
    <property type="entry name" value="PAS-like_dom_sf"/>
</dbReference>
<protein>
    <recommendedName>
        <fullName evidence="8">Virulence sensor protein BvgS</fullName>
        <ecNumber evidence="2">2.7.13.3</ecNumber>
    </recommendedName>
</protein>
<dbReference type="OrthoDB" id="9176737at2"/>
<dbReference type="InterPro" id="IPR013656">
    <property type="entry name" value="PAS_4"/>
</dbReference>
<name>A0A6C2CMJ9_9RHOO</name>
<keyword evidence="5" id="KW-0418">Kinase</keyword>
<evidence type="ECO:0000259" key="13">
    <source>
        <dbReference type="PROSITE" id="PS50113"/>
    </source>
</evidence>
<dbReference type="PROSITE" id="PS50109">
    <property type="entry name" value="HIS_KIN"/>
    <property type="match status" value="1"/>
</dbReference>
<dbReference type="GO" id="GO:0000155">
    <property type="term" value="F:phosphorelay sensor kinase activity"/>
    <property type="evidence" value="ECO:0007669"/>
    <property type="project" value="InterPro"/>
</dbReference>
<keyword evidence="10" id="KW-0812">Transmembrane</keyword>
<keyword evidence="9" id="KW-0175">Coiled coil</keyword>
<dbReference type="Gene3D" id="3.30.565.10">
    <property type="entry name" value="Histidine kinase-like ATPase, C-terminal domain"/>
    <property type="match status" value="1"/>
</dbReference>
<dbReference type="EMBL" id="SDKK01000023">
    <property type="protein sequence ID" value="TYC54245.1"/>
    <property type="molecule type" value="Genomic_DNA"/>
</dbReference>
<dbReference type="CDD" id="cd00130">
    <property type="entry name" value="PAS"/>
    <property type="match status" value="1"/>
</dbReference>
<keyword evidence="3" id="KW-0597">Phosphoprotein</keyword>
<keyword evidence="15" id="KW-1185">Reference proteome</keyword>
<evidence type="ECO:0000313" key="14">
    <source>
        <dbReference type="EMBL" id="TYC54245.1"/>
    </source>
</evidence>
<dbReference type="Pfam" id="PF00512">
    <property type="entry name" value="HisKA"/>
    <property type="match status" value="1"/>
</dbReference>
<evidence type="ECO:0000256" key="7">
    <source>
        <dbReference type="ARBA" id="ARBA00058004"/>
    </source>
</evidence>
<evidence type="ECO:0000256" key="10">
    <source>
        <dbReference type="SAM" id="Phobius"/>
    </source>
</evidence>
<feature type="transmembrane region" description="Helical" evidence="10">
    <location>
        <begin position="70"/>
        <end position="89"/>
    </location>
</feature>
<dbReference type="Gene3D" id="3.30.450.20">
    <property type="entry name" value="PAS domain"/>
    <property type="match status" value="1"/>
</dbReference>
<feature type="transmembrane region" description="Helical" evidence="10">
    <location>
        <begin position="130"/>
        <end position="163"/>
    </location>
</feature>
<evidence type="ECO:0000259" key="12">
    <source>
        <dbReference type="PROSITE" id="PS50112"/>
    </source>
</evidence>
<dbReference type="Proteomes" id="UP000389128">
    <property type="component" value="Unassembled WGS sequence"/>
</dbReference>
<dbReference type="Gene3D" id="1.10.287.130">
    <property type="match status" value="1"/>
</dbReference>
<dbReference type="Pfam" id="PF02518">
    <property type="entry name" value="HATPase_c"/>
    <property type="match status" value="1"/>
</dbReference>
<gene>
    <name evidence="14" type="ORF">ETQ85_20160</name>
</gene>
<accession>A0A6C2CMJ9</accession>
<evidence type="ECO:0000313" key="15">
    <source>
        <dbReference type="Proteomes" id="UP000389128"/>
    </source>
</evidence>
<evidence type="ECO:0000256" key="9">
    <source>
        <dbReference type="SAM" id="Coils"/>
    </source>
</evidence>
<dbReference type="InterPro" id="IPR004358">
    <property type="entry name" value="Sig_transdc_His_kin-like_C"/>
</dbReference>
<keyword evidence="6" id="KW-0902">Two-component regulatory system</keyword>
<dbReference type="FunFam" id="3.30.565.10:FF:000010">
    <property type="entry name" value="Sensor histidine kinase RcsC"/>
    <property type="match status" value="1"/>
</dbReference>
<dbReference type="InterPro" id="IPR036097">
    <property type="entry name" value="HisK_dim/P_sf"/>
</dbReference>
<evidence type="ECO:0000259" key="11">
    <source>
        <dbReference type="PROSITE" id="PS50109"/>
    </source>
</evidence>
<dbReference type="InterPro" id="IPR000014">
    <property type="entry name" value="PAS"/>
</dbReference>
<dbReference type="PROSITE" id="PS50112">
    <property type="entry name" value="PAS"/>
    <property type="match status" value="1"/>
</dbReference>
<dbReference type="SUPFAM" id="SSF55874">
    <property type="entry name" value="ATPase domain of HSP90 chaperone/DNA topoisomerase II/histidine kinase"/>
    <property type="match status" value="1"/>
</dbReference>
<keyword evidence="10" id="KW-1133">Transmembrane helix</keyword>
<keyword evidence="10" id="KW-0472">Membrane</keyword>
<evidence type="ECO:0000256" key="2">
    <source>
        <dbReference type="ARBA" id="ARBA00012438"/>
    </source>
</evidence>
<feature type="coiled-coil region" evidence="9">
    <location>
        <begin position="322"/>
        <end position="349"/>
    </location>
</feature>
<keyword evidence="4" id="KW-0808">Transferase</keyword>
<dbReference type="InterPro" id="IPR005467">
    <property type="entry name" value="His_kinase_dom"/>
</dbReference>
<reference evidence="14 15" key="1">
    <citation type="submission" date="2019-01" db="EMBL/GenBank/DDBJ databases">
        <title>Zoogloea oleivorans genome sequencing and assembly.</title>
        <authorList>
            <person name="Tancsics A."/>
            <person name="Farkas M."/>
            <person name="Kriszt B."/>
            <person name="Maroti G."/>
            <person name="Horvath B."/>
        </authorList>
    </citation>
    <scope>NUCLEOTIDE SEQUENCE [LARGE SCALE GENOMIC DNA]</scope>
    <source>
        <strain evidence="14 15">Buc</strain>
    </source>
</reference>
<feature type="transmembrane region" description="Helical" evidence="10">
    <location>
        <begin position="40"/>
        <end position="58"/>
    </location>
</feature>
<dbReference type="PRINTS" id="PR00344">
    <property type="entry name" value="BCTRLSENSOR"/>
</dbReference>
<dbReference type="InterPro" id="IPR036890">
    <property type="entry name" value="HATPase_C_sf"/>
</dbReference>
<dbReference type="SMART" id="SM00388">
    <property type="entry name" value="HisKA"/>
    <property type="match status" value="1"/>
</dbReference>
<dbReference type="CDD" id="cd00082">
    <property type="entry name" value="HisKA"/>
    <property type="match status" value="1"/>
</dbReference>
<feature type="domain" description="PAC" evidence="13">
    <location>
        <begin position="285"/>
        <end position="338"/>
    </location>
</feature>
<dbReference type="SMART" id="SM00387">
    <property type="entry name" value="HATPase_c"/>
    <property type="match status" value="1"/>
</dbReference>
<dbReference type="NCBIfam" id="TIGR00229">
    <property type="entry name" value="sensory_box"/>
    <property type="match status" value="1"/>
</dbReference>
<evidence type="ECO:0000256" key="3">
    <source>
        <dbReference type="ARBA" id="ARBA00022553"/>
    </source>
</evidence>
<comment type="function">
    <text evidence="7">Member of the two-component regulatory system BvgS/BvgA. Phosphorylates BvgA via a four-step phosphorelay in response to environmental signals.</text>
</comment>
<evidence type="ECO:0000256" key="1">
    <source>
        <dbReference type="ARBA" id="ARBA00000085"/>
    </source>
</evidence>
<comment type="caution">
    <text evidence="14">The sequence shown here is derived from an EMBL/GenBank/DDBJ whole genome shotgun (WGS) entry which is preliminary data.</text>
</comment>
<dbReference type="PROSITE" id="PS50113">
    <property type="entry name" value="PAC"/>
    <property type="match status" value="1"/>
</dbReference>
<dbReference type="InterPro" id="IPR003594">
    <property type="entry name" value="HATPase_dom"/>
</dbReference>
<evidence type="ECO:0000256" key="4">
    <source>
        <dbReference type="ARBA" id="ARBA00022679"/>
    </source>
</evidence>
<sequence length="604" mass="66528">MSEHENRAHIERALLSPLSLIPANLQAAFKSYQLQHYWRFLLLVNLLGQAAYFSYGFADALLLPDIGSTSITVRSIFMALTLPLMLALFRWSRNVLLLDLLLPILILLATAIWFQLLAYSTSPKVATFQYASLIFIVLANLCVQVRFLPSLGISLLISAVILHGVQRLNGGNPEALLVFALVYLPVLFFSLFISWSTTLDRRRAFLRAKLDEMTRDQLAATLETIPDLLFELDEAGTYLQAITTSRGMLATPATQLLGRNVRDVLPAEAAATVLEALAASRHSGSDYGRSIMIPLPNGPHWFELSVARKHTAPGDKAHFVILSRDITERKQAEAELEQHRNHLEALVQTRTTALSIAKEAAETAYRAKTTFLANISHELRTPMHAIMGMTQLAQLRVTDPKAQNQLGKAASAAERLLTLINDLIDISAIEAQRLTLERVVFCIDTVRDSVDNLIAPKAREKGLTLSIDIPPELSRLSFEGDPLRLGQILLNLAGNAVKFTEKGSVSMRARLLAHTPGKARLRFDIEDTGIGIPADDQYRLFTLFEQGDGSSTRRYGGTGLGLALCRQLSEMIGGSIGVSSQPGVGSRFWFEVQLDTLQSPLIAG</sequence>